<dbReference type="PANTHER" id="PTHR30472">
    <property type="entry name" value="FERRIC ENTEROBACTIN TRANSPORT SYSTEM PERMEASE PROTEIN"/>
    <property type="match status" value="1"/>
</dbReference>
<evidence type="ECO:0000256" key="7">
    <source>
        <dbReference type="ARBA" id="ARBA00023136"/>
    </source>
</evidence>
<organism evidence="9 10">
    <name type="scientific">Pseudoflavonifractor intestinihominis</name>
    <dbReference type="NCBI Taxonomy" id="3133171"/>
    <lineage>
        <taxon>Bacteria</taxon>
        <taxon>Bacillati</taxon>
        <taxon>Bacillota</taxon>
        <taxon>Clostridia</taxon>
        <taxon>Eubacteriales</taxon>
        <taxon>Oscillospiraceae</taxon>
        <taxon>Pseudoflavonifractor</taxon>
    </lineage>
</organism>
<keyword evidence="7 8" id="KW-0472">Membrane</keyword>
<evidence type="ECO:0000256" key="8">
    <source>
        <dbReference type="SAM" id="Phobius"/>
    </source>
</evidence>
<keyword evidence="3" id="KW-0813">Transport</keyword>
<feature type="transmembrane region" description="Helical" evidence="8">
    <location>
        <begin position="79"/>
        <end position="100"/>
    </location>
</feature>
<keyword evidence="5 8" id="KW-0812">Transmembrane</keyword>
<comment type="similarity">
    <text evidence="2">Belongs to the binding-protein-dependent transport system permease family. FecCD subfamily.</text>
</comment>
<evidence type="ECO:0000256" key="2">
    <source>
        <dbReference type="ARBA" id="ARBA00007935"/>
    </source>
</evidence>
<feature type="transmembrane region" description="Helical" evidence="8">
    <location>
        <begin position="143"/>
        <end position="163"/>
    </location>
</feature>
<feature type="transmembrane region" description="Helical" evidence="8">
    <location>
        <begin position="24"/>
        <end position="42"/>
    </location>
</feature>
<dbReference type="Pfam" id="PF01032">
    <property type="entry name" value="FecCD"/>
    <property type="match status" value="1"/>
</dbReference>
<evidence type="ECO:0000313" key="9">
    <source>
        <dbReference type="EMBL" id="MEQ2441897.1"/>
    </source>
</evidence>
<dbReference type="RefSeq" id="WP_349230621.1">
    <property type="nucleotide sequence ID" value="NZ_JBBMFK010000001.1"/>
</dbReference>
<feature type="transmembrane region" description="Helical" evidence="8">
    <location>
        <begin position="331"/>
        <end position="352"/>
    </location>
</feature>
<evidence type="ECO:0000256" key="5">
    <source>
        <dbReference type="ARBA" id="ARBA00022692"/>
    </source>
</evidence>
<dbReference type="InterPro" id="IPR000522">
    <property type="entry name" value="ABC_transptr_permease_BtuC"/>
</dbReference>
<feature type="transmembrane region" description="Helical" evidence="8">
    <location>
        <begin position="175"/>
        <end position="196"/>
    </location>
</feature>
<feature type="transmembrane region" description="Helical" evidence="8">
    <location>
        <begin position="263"/>
        <end position="290"/>
    </location>
</feature>
<keyword evidence="4" id="KW-1003">Cell membrane</keyword>
<gene>
    <name evidence="9" type="ORF">WMO64_00255</name>
</gene>
<feature type="transmembrane region" description="Helical" evidence="8">
    <location>
        <begin position="112"/>
        <end position="131"/>
    </location>
</feature>
<dbReference type="InterPro" id="IPR037294">
    <property type="entry name" value="ABC_BtuC-like"/>
</dbReference>
<dbReference type="PANTHER" id="PTHR30472:SF25">
    <property type="entry name" value="ABC TRANSPORTER PERMEASE PROTEIN MJ0876-RELATED"/>
    <property type="match status" value="1"/>
</dbReference>
<sequence length="358" mass="37107">MAKGADAVRLSAPEAYSRHRARNIGVLLALCAVLLAAALLSLRAGSYNTPVLELIKGIAGRAEDNSVNIVVRNMRLPRICTAILGGAGLGVAGVVLQSVLRNPLASSSTLGISQGAGFGAAFAIIVLGAGLQAGGGVTFSNPALIGLCAFGGSIAVSVLILALSRLRQITPEAMVLSGVALSSLFSGATTLLQYFADEVQLTSLVFWTFGDLGRTGWSEVGIMAAVVAAAGLYFFCNRWNYNALESGEQTAVSLGVNVSRLRLVNVLVCSVVAAVVVSYVGIINFIGLVAPHMVRRFLGNNYCYLIPGSALMGAVLLLLGDLVARNVVAPVVLPIGAITSFLGAPLFLYLLFKGRNRS</sequence>
<dbReference type="EMBL" id="JBBMFK010000001">
    <property type="protein sequence ID" value="MEQ2441897.1"/>
    <property type="molecule type" value="Genomic_DNA"/>
</dbReference>
<feature type="transmembrane region" description="Helical" evidence="8">
    <location>
        <begin position="302"/>
        <end position="319"/>
    </location>
</feature>
<proteinExistence type="inferred from homology"/>
<comment type="subcellular location">
    <subcellularLocation>
        <location evidence="1">Cell membrane</location>
        <topology evidence="1">Multi-pass membrane protein</topology>
    </subcellularLocation>
</comment>
<evidence type="ECO:0000256" key="1">
    <source>
        <dbReference type="ARBA" id="ARBA00004651"/>
    </source>
</evidence>
<keyword evidence="10" id="KW-1185">Reference proteome</keyword>
<feature type="transmembrane region" description="Helical" evidence="8">
    <location>
        <begin position="217"/>
        <end position="235"/>
    </location>
</feature>
<dbReference type="Proteomes" id="UP001464378">
    <property type="component" value="Unassembled WGS sequence"/>
</dbReference>
<evidence type="ECO:0000256" key="6">
    <source>
        <dbReference type="ARBA" id="ARBA00022989"/>
    </source>
</evidence>
<accession>A0ABV1E3N9</accession>
<protein>
    <submittedName>
        <fullName evidence="9">Iron ABC transporter permease</fullName>
    </submittedName>
</protein>
<dbReference type="SUPFAM" id="SSF81345">
    <property type="entry name" value="ABC transporter involved in vitamin B12 uptake, BtuC"/>
    <property type="match status" value="1"/>
</dbReference>
<evidence type="ECO:0000256" key="4">
    <source>
        <dbReference type="ARBA" id="ARBA00022475"/>
    </source>
</evidence>
<evidence type="ECO:0000313" key="10">
    <source>
        <dbReference type="Proteomes" id="UP001464378"/>
    </source>
</evidence>
<reference evidence="9 10" key="1">
    <citation type="submission" date="2024-03" db="EMBL/GenBank/DDBJ databases">
        <title>Human intestinal bacterial collection.</title>
        <authorList>
            <person name="Pauvert C."/>
            <person name="Hitch T.C.A."/>
            <person name="Clavel T."/>
        </authorList>
    </citation>
    <scope>NUCLEOTIDE SEQUENCE [LARGE SCALE GENOMIC DNA]</scope>
    <source>
        <strain evidence="9 10">CLA-AP-H29</strain>
    </source>
</reference>
<name>A0ABV1E3N9_9FIRM</name>
<dbReference type="CDD" id="cd06550">
    <property type="entry name" value="TM_ABC_iron-siderophores_like"/>
    <property type="match status" value="1"/>
</dbReference>
<comment type="caution">
    <text evidence="9">The sequence shown here is derived from an EMBL/GenBank/DDBJ whole genome shotgun (WGS) entry which is preliminary data.</text>
</comment>
<dbReference type="Gene3D" id="1.10.3470.10">
    <property type="entry name" value="ABC transporter involved in vitamin B12 uptake, BtuC"/>
    <property type="match status" value="1"/>
</dbReference>
<evidence type="ECO:0000256" key="3">
    <source>
        <dbReference type="ARBA" id="ARBA00022448"/>
    </source>
</evidence>
<keyword evidence="6 8" id="KW-1133">Transmembrane helix</keyword>